<organism evidence="1 2">
    <name type="scientific">Mauremys mutica</name>
    <name type="common">yellowpond turtle</name>
    <dbReference type="NCBI Taxonomy" id="74926"/>
    <lineage>
        <taxon>Eukaryota</taxon>
        <taxon>Metazoa</taxon>
        <taxon>Chordata</taxon>
        <taxon>Craniata</taxon>
        <taxon>Vertebrata</taxon>
        <taxon>Euteleostomi</taxon>
        <taxon>Archelosauria</taxon>
        <taxon>Testudinata</taxon>
        <taxon>Testudines</taxon>
        <taxon>Cryptodira</taxon>
        <taxon>Durocryptodira</taxon>
        <taxon>Testudinoidea</taxon>
        <taxon>Geoemydidae</taxon>
        <taxon>Geoemydinae</taxon>
        <taxon>Mauremys</taxon>
    </lineage>
</organism>
<proteinExistence type="predicted"/>
<sequence length="135" mass="14299">MQWQSSLPAVRLSGRMDSQAVSGRQSSLSFFAAGNHLDQALQDVAKQKGQRLTAEPLLNSPPGLFVHSGELGFQGFLLKPQLCCLETCALSQKPLEPPAKVPSGQGAQLLVDTCLSPFGERGRVESPPELGNGGT</sequence>
<reference evidence="1" key="1">
    <citation type="submission" date="2021-09" db="EMBL/GenBank/DDBJ databases">
        <title>The genome of Mauremys mutica provides insights into the evolution of semi-aquatic lifestyle.</title>
        <authorList>
            <person name="Gong S."/>
            <person name="Gao Y."/>
        </authorList>
    </citation>
    <scope>NUCLEOTIDE SEQUENCE</scope>
    <source>
        <strain evidence="1">MM-2020</strain>
        <tissue evidence="1">Muscle</tissue>
    </source>
</reference>
<dbReference type="AlphaFoldDB" id="A0A9D3XIY4"/>
<gene>
    <name evidence="1" type="ORF">KIL84_009024</name>
</gene>
<dbReference type="Proteomes" id="UP000827986">
    <property type="component" value="Unassembled WGS sequence"/>
</dbReference>
<dbReference type="EMBL" id="JAHDVG010000470">
    <property type="protein sequence ID" value="KAH1180188.1"/>
    <property type="molecule type" value="Genomic_DNA"/>
</dbReference>
<comment type="caution">
    <text evidence="1">The sequence shown here is derived from an EMBL/GenBank/DDBJ whole genome shotgun (WGS) entry which is preliminary data.</text>
</comment>
<keyword evidence="2" id="KW-1185">Reference proteome</keyword>
<evidence type="ECO:0000313" key="1">
    <source>
        <dbReference type="EMBL" id="KAH1180188.1"/>
    </source>
</evidence>
<name>A0A9D3XIY4_9SAUR</name>
<accession>A0A9D3XIY4</accession>
<evidence type="ECO:0000313" key="2">
    <source>
        <dbReference type="Proteomes" id="UP000827986"/>
    </source>
</evidence>
<protein>
    <submittedName>
        <fullName evidence="1">Uncharacterized protein</fullName>
    </submittedName>
</protein>